<dbReference type="Proteomes" id="UP001382727">
    <property type="component" value="Chromosome"/>
</dbReference>
<keyword evidence="1 2" id="KW-0808">Transferase</keyword>
<evidence type="ECO:0000256" key="3">
    <source>
        <dbReference type="SAM" id="Phobius"/>
    </source>
</evidence>
<keyword evidence="3" id="KW-1133">Transmembrane helix</keyword>
<dbReference type="Pfam" id="PF01066">
    <property type="entry name" value="CDP-OH_P_transf"/>
    <property type="match status" value="1"/>
</dbReference>
<dbReference type="Pfam" id="PF13489">
    <property type="entry name" value="Methyltransf_23"/>
    <property type="match status" value="1"/>
</dbReference>
<dbReference type="InterPro" id="IPR000462">
    <property type="entry name" value="CDP-OH_P_trans"/>
</dbReference>
<evidence type="ECO:0000256" key="2">
    <source>
        <dbReference type="RuleBase" id="RU003750"/>
    </source>
</evidence>
<protein>
    <submittedName>
        <fullName evidence="4">CDP-alcohol phosphatidyltransferase family protein</fullName>
    </submittedName>
</protein>
<dbReference type="EMBL" id="CP144913">
    <property type="protein sequence ID" value="WXB77717.1"/>
    <property type="molecule type" value="Genomic_DNA"/>
</dbReference>
<proteinExistence type="inferred from homology"/>
<dbReference type="InterPro" id="IPR048254">
    <property type="entry name" value="CDP_ALCOHOL_P_TRANSF_CS"/>
</dbReference>
<dbReference type="RefSeq" id="WP_338751868.1">
    <property type="nucleotide sequence ID" value="NZ_CP144913.1"/>
</dbReference>
<name>A0ABZ2MKU2_9MICO</name>
<dbReference type="Gene3D" id="1.20.120.1760">
    <property type="match status" value="1"/>
</dbReference>
<sequence length="486" mass="51934">MTLRAASALLLPQIVLLGGIGLATGWGVVGWVVAIAATAILDTFVARGLRHHHDVLGPADLVTITRATLTCAVTALVAASLLAGDLLDTSPWTTTITVLAVLSLTLDLVDGWVARWTATASPFGARADGEADAALMLALSIWITPSHGWWVLLIGLARYAFAAAGWVLPWLRAQLPPRYWRKVVTAVTSTILVVATAGIAPRPVVITALLVGLALITESFGRDIWWLWHHRHATEDPLRSARRDAYGQHDFVDQQGFMTADEIRRLAAAAGIGPDTRVLDLCCGHGGPGRLITRELGGTLLGVDADASAIAAARSRTGHLPCSYETGRIPPVPDGPFEVVLLLETMLAFRDKETLLAGIHAALAPGGRLACTVEVGAPLTEAERAAMPAADTVWPIPLSRLHEVLEQAGFEVTWQQDRTAAHRGVVDSLLTEFTRHEGAIAGQIGRGQVDDLLTSHRLWSDWLGTGRIRKVALVAIAQPVQRSDRA</sequence>
<dbReference type="InterPro" id="IPR043130">
    <property type="entry name" value="CDP-OH_PTrfase_TM_dom"/>
</dbReference>
<evidence type="ECO:0000313" key="4">
    <source>
        <dbReference type="EMBL" id="WXB77717.1"/>
    </source>
</evidence>
<dbReference type="PANTHER" id="PTHR43861:SF1">
    <property type="entry name" value="TRANS-ACONITATE 2-METHYLTRANSFERASE"/>
    <property type="match status" value="1"/>
</dbReference>
<feature type="transmembrane region" description="Helical" evidence="3">
    <location>
        <begin position="183"/>
        <end position="200"/>
    </location>
</feature>
<dbReference type="Gene3D" id="3.40.50.150">
    <property type="entry name" value="Vaccinia Virus protein VP39"/>
    <property type="match status" value="1"/>
</dbReference>
<reference evidence="4 5" key="1">
    <citation type="submission" date="2024-02" db="EMBL/GenBank/DDBJ databases">
        <title>Janibacter sp. nov., isolated from gut of marine sandworm.</title>
        <authorList>
            <person name="Kim B."/>
            <person name="Jun M.O."/>
            <person name="Shin N.-R."/>
        </authorList>
    </citation>
    <scope>NUCLEOTIDE SEQUENCE [LARGE SCALE GENOMIC DNA]</scope>
    <source>
        <strain evidence="4 5">A1S7</strain>
    </source>
</reference>
<keyword evidence="3" id="KW-0472">Membrane</keyword>
<evidence type="ECO:0000256" key="1">
    <source>
        <dbReference type="ARBA" id="ARBA00022679"/>
    </source>
</evidence>
<dbReference type="SUPFAM" id="SSF53335">
    <property type="entry name" value="S-adenosyl-L-methionine-dependent methyltransferases"/>
    <property type="match status" value="1"/>
</dbReference>
<feature type="transmembrane region" description="Helical" evidence="3">
    <location>
        <begin position="149"/>
        <end position="171"/>
    </location>
</feature>
<dbReference type="PANTHER" id="PTHR43861">
    <property type="entry name" value="TRANS-ACONITATE 2-METHYLTRANSFERASE-RELATED"/>
    <property type="match status" value="1"/>
</dbReference>
<organism evidence="4 5">
    <name type="scientific">Janibacter alittae</name>
    <dbReference type="NCBI Taxonomy" id="3115209"/>
    <lineage>
        <taxon>Bacteria</taxon>
        <taxon>Bacillati</taxon>
        <taxon>Actinomycetota</taxon>
        <taxon>Actinomycetes</taxon>
        <taxon>Micrococcales</taxon>
        <taxon>Intrasporangiaceae</taxon>
        <taxon>Janibacter</taxon>
    </lineage>
</organism>
<keyword evidence="3" id="KW-0812">Transmembrane</keyword>
<dbReference type="InterPro" id="IPR029063">
    <property type="entry name" value="SAM-dependent_MTases_sf"/>
</dbReference>
<comment type="similarity">
    <text evidence="2">Belongs to the CDP-alcohol phosphatidyltransferase class-I family.</text>
</comment>
<gene>
    <name evidence="4" type="ORF">V1351_06485</name>
</gene>
<evidence type="ECO:0000313" key="5">
    <source>
        <dbReference type="Proteomes" id="UP001382727"/>
    </source>
</evidence>
<feature type="transmembrane region" description="Helical" evidence="3">
    <location>
        <begin position="95"/>
        <end position="113"/>
    </location>
</feature>
<feature type="transmembrane region" description="Helical" evidence="3">
    <location>
        <begin position="61"/>
        <end position="83"/>
    </location>
</feature>
<keyword evidence="5" id="KW-1185">Reference proteome</keyword>
<dbReference type="PROSITE" id="PS00379">
    <property type="entry name" value="CDP_ALCOHOL_P_TRANSF"/>
    <property type="match status" value="1"/>
</dbReference>
<accession>A0ABZ2MKU2</accession>